<evidence type="ECO:0000256" key="1">
    <source>
        <dbReference type="ARBA" id="ARBA00022603"/>
    </source>
</evidence>
<organism evidence="4 5">
    <name type="scientific">Arcticibacter svalbardensis MN12-7</name>
    <dbReference type="NCBI Taxonomy" id="1150600"/>
    <lineage>
        <taxon>Bacteria</taxon>
        <taxon>Pseudomonadati</taxon>
        <taxon>Bacteroidota</taxon>
        <taxon>Sphingobacteriia</taxon>
        <taxon>Sphingobacteriales</taxon>
        <taxon>Sphingobacteriaceae</taxon>
        <taxon>Arcticibacter</taxon>
    </lineage>
</organism>
<dbReference type="Gene3D" id="3.40.50.150">
    <property type="entry name" value="Vaccinia Virus protein VP39"/>
    <property type="match status" value="1"/>
</dbReference>
<keyword evidence="5" id="KW-1185">Reference proteome</keyword>
<dbReference type="PIRSF" id="PIRSF018005">
    <property type="entry name" value="UCP018005"/>
    <property type="match status" value="1"/>
</dbReference>
<dbReference type="Proteomes" id="UP000014174">
    <property type="component" value="Unassembled WGS sequence"/>
</dbReference>
<comment type="caution">
    <text evidence="4">The sequence shown here is derived from an EMBL/GenBank/DDBJ whole genome shotgun (WGS) entry which is preliminary data.</text>
</comment>
<dbReference type="PATRIC" id="fig|1150600.3.peg.2587"/>
<dbReference type="SUPFAM" id="SSF53335">
    <property type="entry name" value="S-adenosyl-L-methionine-dependent methyltransferases"/>
    <property type="match status" value="1"/>
</dbReference>
<evidence type="ECO:0000256" key="2">
    <source>
        <dbReference type="ARBA" id="ARBA00022679"/>
    </source>
</evidence>
<keyword evidence="2" id="KW-0808">Transferase</keyword>
<dbReference type="Pfam" id="PF10017">
    <property type="entry name" value="Methyltransf_33"/>
    <property type="match status" value="1"/>
</dbReference>
<gene>
    <name evidence="4" type="ORF">ADIARSV_2614</name>
</gene>
<dbReference type="OrthoDB" id="5289726at2"/>
<dbReference type="InterPro" id="IPR019257">
    <property type="entry name" value="MeTrfase_dom"/>
</dbReference>
<accession>R9GR91</accession>
<dbReference type="RefSeq" id="WP_016195845.1">
    <property type="nucleotide sequence ID" value="NZ_AQPN01000095.1"/>
</dbReference>
<evidence type="ECO:0000313" key="5">
    <source>
        <dbReference type="Proteomes" id="UP000014174"/>
    </source>
</evidence>
<dbReference type="InterPro" id="IPR017804">
    <property type="entry name" value="MeTrfase_EgtD-like"/>
</dbReference>
<dbReference type="InterPro" id="IPR051128">
    <property type="entry name" value="EgtD_Methyltrsf_superfamily"/>
</dbReference>
<dbReference type="InterPro" id="IPR029063">
    <property type="entry name" value="SAM-dependent_MTases_sf"/>
</dbReference>
<sequence>MNTETESSPETYVLAEQIKVDVLTGLSASPKYMHSKYFYDTKGDELFRQIMQIPEYYLTDCEMEIFKDRCMDMLNTLSAFPNGFDLIELGAGDAIKSSELLKCLVHNDINFTYYPIDISGNVIQLLHDELPKRIPGIDLQGIQAEYFEGLKEVVSRSDRPKIILLLGANIGNMPPDEALEFCTLLREQLLEGDLLLIGFDLKKDPWVIFNAYNDQQGVTEQFNLNLLTRINRELAADFNLQNFRHYESYDPTNGAGKSYLFSKTNQTVTVAGEEILFEENECIFMETSHKYSLKEVDHFALKSGFEPVMHLMDSKKWFTDVIWKAV</sequence>
<dbReference type="EMBL" id="AQPN01000095">
    <property type="protein sequence ID" value="EOR94198.1"/>
    <property type="molecule type" value="Genomic_DNA"/>
</dbReference>
<dbReference type="eggNOG" id="COG4301">
    <property type="taxonomic scope" value="Bacteria"/>
</dbReference>
<proteinExistence type="predicted"/>
<feature type="domain" description="Histidine-specific methyltransferase SAM-dependent" evidence="3">
    <location>
        <begin position="20"/>
        <end position="324"/>
    </location>
</feature>
<evidence type="ECO:0000313" key="4">
    <source>
        <dbReference type="EMBL" id="EOR94198.1"/>
    </source>
</evidence>
<evidence type="ECO:0000259" key="3">
    <source>
        <dbReference type="Pfam" id="PF10017"/>
    </source>
</evidence>
<dbReference type="GO" id="GO:0008168">
    <property type="term" value="F:methyltransferase activity"/>
    <property type="evidence" value="ECO:0007669"/>
    <property type="project" value="UniProtKB-KW"/>
</dbReference>
<dbReference type="AlphaFoldDB" id="R9GR91"/>
<dbReference type="STRING" id="1150600.ADIARSV_2614"/>
<keyword evidence="1" id="KW-0489">Methyltransferase</keyword>
<dbReference type="GO" id="GO:0032259">
    <property type="term" value="P:methylation"/>
    <property type="evidence" value="ECO:0007669"/>
    <property type="project" value="UniProtKB-KW"/>
</dbReference>
<reference evidence="4 5" key="1">
    <citation type="journal article" date="2013" name="Genome Announc.">
        <title>Draft Genome Sequence of Arcticibacter svalbardensis Strain MN12-7T, a Member of the Family Sphingobacteriaceae Isolated from an Arctic Soil Sample.</title>
        <authorList>
            <person name="Shivaji S."/>
            <person name="Ara S."/>
            <person name="Prasad S."/>
            <person name="Manasa B.P."/>
            <person name="Begum Z."/>
            <person name="Singh A."/>
            <person name="Kumar Pinnaka A."/>
        </authorList>
    </citation>
    <scope>NUCLEOTIDE SEQUENCE [LARGE SCALE GENOMIC DNA]</scope>
    <source>
        <strain evidence="4 5">MN12-7</strain>
    </source>
</reference>
<protein>
    <recommendedName>
        <fullName evidence="3">Histidine-specific methyltransferase SAM-dependent domain-containing protein</fullName>
    </recommendedName>
</protein>
<dbReference type="PANTHER" id="PTHR43397:SF1">
    <property type="entry name" value="ERGOTHIONEINE BIOSYNTHESIS PROTEIN 1"/>
    <property type="match status" value="1"/>
</dbReference>
<dbReference type="PANTHER" id="PTHR43397">
    <property type="entry name" value="ERGOTHIONEINE BIOSYNTHESIS PROTEIN 1"/>
    <property type="match status" value="1"/>
</dbReference>
<name>R9GR91_9SPHI</name>